<feature type="transmembrane region" description="Helical" evidence="8">
    <location>
        <begin position="498"/>
        <end position="519"/>
    </location>
</feature>
<dbReference type="Gene3D" id="3.40.50.300">
    <property type="entry name" value="P-loop containing nucleotide triphosphate hydrolases"/>
    <property type="match status" value="1"/>
</dbReference>
<dbReference type="SUPFAM" id="SSF52540">
    <property type="entry name" value="P-loop containing nucleoside triphosphate hydrolases"/>
    <property type="match status" value="1"/>
</dbReference>
<evidence type="ECO:0000256" key="4">
    <source>
        <dbReference type="ARBA" id="ARBA00022801"/>
    </source>
</evidence>
<dbReference type="PANTHER" id="PTHR43394:SF1">
    <property type="entry name" value="ATP-BINDING CASSETTE SUB-FAMILY B MEMBER 10, MITOCHONDRIAL"/>
    <property type="match status" value="1"/>
</dbReference>
<name>A0ABN6KK45_9LEPT</name>
<evidence type="ECO:0000256" key="1">
    <source>
        <dbReference type="ARBA" id="ARBA00004651"/>
    </source>
</evidence>
<dbReference type="PROSITE" id="PS00211">
    <property type="entry name" value="ABC_TRANSPORTER_1"/>
    <property type="match status" value="1"/>
</dbReference>
<dbReference type="SUPFAM" id="SSF90123">
    <property type="entry name" value="ABC transporter transmembrane region"/>
    <property type="match status" value="1"/>
</dbReference>
<evidence type="ECO:0000256" key="5">
    <source>
        <dbReference type="ARBA" id="ARBA00022840"/>
    </source>
</evidence>
<keyword evidence="7 8" id="KW-0472">Membrane</keyword>
<evidence type="ECO:0000313" key="14">
    <source>
        <dbReference type="Proteomes" id="UP000245263"/>
    </source>
</evidence>
<feature type="transmembrane region" description="Helical" evidence="8">
    <location>
        <begin position="572"/>
        <end position="595"/>
    </location>
</feature>
<evidence type="ECO:0000256" key="8">
    <source>
        <dbReference type="SAM" id="Phobius"/>
    </source>
</evidence>
<evidence type="ECO:0008006" key="15">
    <source>
        <dbReference type="Google" id="ProtNLM"/>
    </source>
</evidence>
<dbReference type="InterPro" id="IPR018490">
    <property type="entry name" value="cNMP-bd_dom_sf"/>
</dbReference>
<feature type="transmembrane region" description="Helical" evidence="8">
    <location>
        <begin position="462"/>
        <end position="483"/>
    </location>
</feature>
<keyword evidence="3" id="KW-0547">Nucleotide-binding</keyword>
<dbReference type="RefSeq" id="WP_109021376.1">
    <property type="nucleotide sequence ID" value="NZ_AP025028.1"/>
</dbReference>
<evidence type="ECO:0000259" key="10">
    <source>
        <dbReference type="PROSITE" id="PS50893"/>
    </source>
</evidence>
<dbReference type="InterPro" id="IPR000595">
    <property type="entry name" value="cNMP-bd_dom"/>
</dbReference>
<dbReference type="InterPro" id="IPR011527">
    <property type="entry name" value="ABC1_TM_dom"/>
</dbReference>
<dbReference type="PANTHER" id="PTHR43394">
    <property type="entry name" value="ATP-DEPENDENT PERMEASE MDL1, MITOCHONDRIAL"/>
    <property type="match status" value="1"/>
</dbReference>
<evidence type="ECO:0000256" key="7">
    <source>
        <dbReference type="ARBA" id="ARBA00023136"/>
    </source>
</evidence>
<dbReference type="InterPro" id="IPR027417">
    <property type="entry name" value="P-loop_NTPase"/>
</dbReference>
<accession>A0ABN6KK45</accession>
<evidence type="ECO:0000256" key="3">
    <source>
        <dbReference type="ARBA" id="ARBA00022741"/>
    </source>
</evidence>
<dbReference type="PROSITE" id="PS50893">
    <property type="entry name" value="ABC_TRANSPORTER_2"/>
    <property type="match status" value="1"/>
</dbReference>
<keyword evidence="6 8" id="KW-1133">Transmembrane helix</keyword>
<evidence type="ECO:0000259" key="12">
    <source>
        <dbReference type="PROSITE" id="PS50990"/>
    </source>
</evidence>
<sequence length="1024" mass="115698">MKPEISRHAENIRQVFKNNYLFAELHEQELDDLYPDLEIRFYKTGQTILKAGQMPKFVHFVLNGRIGSRLTSEETEEDKSGLLEKGESFGERITLTGIPAKQDHFAVEPLVLLLLPVKTFLDLVKKYPGIAEKARHREEEQEKFHSVRKLSFFSELSPDEVRSFLKTIETVKIDAGEFLFQEGDEGNSAYIIRSGKIHIRTENPKKLISILKAGDILGEIAIFSHGPRLASAISAEDSVVYRVPGESLHKLLGDEKGHKLEEVVQSRLLRYSTYKSKEKEENILRPFESKRYELGKGIRKITIDQVTTDKPTLVGLVCSEIALRNFDKPLPANWKIRIKNELSRNRIPGIFELAIELEKMGFLTKELRIKPSQLTDVSFPVFVTDEENLPCALYAWDLTANAALLSHPLKGIIEMDMKSFLSSWDGIILQFVPSPPAMTADTGLFSFVRELRALFRPHRSELNWILGTTVISAVLALSFPYFLREVIDRVLVFSDRNFLLTLFLGVGISIVFQGLFSLFRNLLMIGIMQSLEYTFLVRFFQHILRLSLPEFRRFEASDYTQRLKENQRILEIISRSGVSVLLDLIVLPVFLLVLLINEFSLTIYGLSFLVIYALLVVRVSGRIRQLSEHTFESRKKTVSFLLSVIGGISIIKVSTQETMFLQKGMNEISRTILTELKAAKRASLLKFSGKFFEQVGMLAVIAIGINSVLEDKITLGTFLGFQVLFGLLVEPILRICRLYEDMLELRSSRKRVMDIYSMPGESASQRPFGELPRLQGKIRLENVSFKYSKDTKNIVQNINLEIQAGEKVAIVGRSGCGKSTLLRLMMGTLSPSEGRVFVDSFDLSTLDPEEVRIQFGAVEQQPVLFSGTIAENLCKKNPSLSKEAMYAGAKLAAVDSFVERLPFGYDTKLGEGGIGLSGGQKQRIAIARALVTNPSILFLDEPTSALDAESEAYVQNQWENMFRDRTVVQVSHRLHSTVGADRIIVMDQGKIVEMGTHSELISAKGFYYHLFPSSEGSYNEFETV</sequence>
<feature type="domain" description="Cyclic nucleotide-binding" evidence="9">
    <location>
        <begin position="21"/>
        <end position="124"/>
    </location>
</feature>
<dbReference type="Pfam" id="PF00005">
    <property type="entry name" value="ABC_tran"/>
    <property type="match status" value="1"/>
</dbReference>
<organism evidence="13 14">
    <name type="scientific">Leptospira kobayashii</name>
    <dbReference type="NCBI Taxonomy" id="1917830"/>
    <lineage>
        <taxon>Bacteria</taxon>
        <taxon>Pseudomonadati</taxon>
        <taxon>Spirochaetota</taxon>
        <taxon>Spirochaetia</taxon>
        <taxon>Leptospirales</taxon>
        <taxon>Leptospiraceae</taxon>
        <taxon>Leptospira</taxon>
    </lineage>
</organism>
<gene>
    <name evidence="13" type="ORF">LPTSP3_g32540</name>
</gene>
<proteinExistence type="predicted"/>
<dbReference type="Gene3D" id="2.60.120.10">
    <property type="entry name" value="Jelly Rolls"/>
    <property type="match status" value="2"/>
</dbReference>
<feature type="domain" description="ABC transmembrane type-1" evidence="11">
    <location>
        <begin position="464"/>
        <end position="744"/>
    </location>
</feature>
<evidence type="ECO:0000256" key="6">
    <source>
        <dbReference type="ARBA" id="ARBA00022989"/>
    </source>
</evidence>
<dbReference type="InterPro" id="IPR017871">
    <property type="entry name" value="ABC_transporter-like_CS"/>
</dbReference>
<dbReference type="SMART" id="SM00100">
    <property type="entry name" value="cNMP"/>
    <property type="match status" value="2"/>
</dbReference>
<evidence type="ECO:0000313" key="13">
    <source>
        <dbReference type="EMBL" id="BDA80324.1"/>
    </source>
</evidence>
<dbReference type="Gene3D" id="3.90.70.10">
    <property type="entry name" value="Cysteine proteinases"/>
    <property type="match status" value="1"/>
</dbReference>
<protein>
    <recommendedName>
        <fullName evidence="15">ABC transporter permease/ATP-binding protein</fullName>
    </recommendedName>
</protein>
<comment type="subcellular location">
    <subcellularLocation>
        <location evidence="1">Cell membrane</location>
        <topology evidence="1">Multi-pass membrane protein</topology>
    </subcellularLocation>
</comment>
<keyword evidence="4" id="KW-0378">Hydrolase</keyword>
<keyword evidence="2 8" id="KW-0812">Transmembrane</keyword>
<dbReference type="InterPro" id="IPR036640">
    <property type="entry name" value="ABC1_TM_sf"/>
</dbReference>
<feature type="domain" description="Cyclic nucleotide-binding" evidence="9">
    <location>
        <begin position="152"/>
        <end position="253"/>
    </location>
</feature>
<feature type="transmembrane region" description="Helical" evidence="8">
    <location>
        <begin position="601"/>
        <end position="619"/>
    </location>
</feature>
<dbReference type="InterPro" id="IPR003439">
    <property type="entry name" value="ABC_transporter-like_ATP-bd"/>
</dbReference>
<dbReference type="EMBL" id="AP025028">
    <property type="protein sequence ID" value="BDA80324.1"/>
    <property type="molecule type" value="Genomic_DNA"/>
</dbReference>
<dbReference type="Proteomes" id="UP000245263">
    <property type="component" value="Chromosome 1"/>
</dbReference>
<dbReference type="SUPFAM" id="SSF51206">
    <property type="entry name" value="cAMP-binding domain-like"/>
    <property type="match status" value="2"/>
</dbReference>
<dbReference type="Pfam" id="PF00664">
    <property type="entry name" value="ABC_membrane"/>
    <property type="match status" value="1"/>
</dbReference>
<evidence type="ECO:0000259" key="9">
    <source>
        <dbReference type="PROSITE" id="PS50042"/>
    </source>
</evidence>
<dbReference type="InterPro" id="IPR039421">
    <property type="entry name" value="Type_1_exporter"/>
</dbReference>
<dbReference type="PROSITE" id="PS50042">
    <property type="entry name" value="CNMP_BINDING_3"/>
    <property type="match status" value="2"/>
</dbReference>
<evidence type="ECO:0000256" key="2">
    <source>
        <dbReference type="ARBA" id="ARBA00022692"/>
    </source>
</evidence>
<keyword evidence="5" id="KW-0067">ATP-binding</keyword>
<dbReference type="PROSITE" id="PS50929">
    <property type="entry name" value="ABC_TM1F"/>
    <property type="match status" value="1"/>
</dbReference>
<keyword evidence="14" id="KW-1185">Reference proteome</keyword>
<dbReference type="SMART" id="SM00382">
    <property type="entry name" value="AAA"/>
    <property type="match status" value="1"/>
</dbReference>
<dbReference type="Pfam" id="PF00027">
    <property type="entry name" value="cNMP_binding"/>
    <property type="match status" value="2"/>
</dbReference>
<dbReference type="InterPro" id="IPR014710">
    <property type="entry name" value="RmlC-like_jellyroll"/>
</dbReference>
<dbReference type="Gene3D" id="1.20.1560.10">
    <property type="entry name" value="ABC transporter type 1, transmembrane domain"/>
    <property type="match status" value="1"/>
</dbReference>
<dbReference type="InterPro" id="IPR003593">
    <property type="entry name" value="AAA+_ATPase"/>
</dbReference>
<reference evidence="13 14" key="1">
    <citation type="submission" date="2021-08" db="EMBL/GenBank/DDBJ databases">
        <title>Complete genome sequence of Leptospira kobayashii strain E30.</title>
        <authorList>
            <person name="Nakao R."/>
            <person name="Nakamura S."/>
            <person name="Masuzawa T."/>
            <person name="Koizumi N."/>
        </authorList>
    </citation>
    <scope>NUCLEOTIDE SEQUENCE [LARGE SCALE GENOMIC DNA]</scope>
    <source>
        <strain evidence="13 14">E30</strain>
    </source>
</reference>
<feature type="domain" description="ABC transporter" evidence="10">
    <location>
        <begin position="778"/>
        <end position="1013"/>
    </location>
</feature>
<dbReference type="InterPro" id="IPR005074">
    <property type="entry name" value="Peptidase_C39"/>
</dbReference>
<feature type="domain" description="Peptidase C39" evidence="12">
    <location>
        <begin position="305"/>
        <end position="431"/>
    </location>
</feature>
<dbReference type="PROSITE" id="PS50990">
    <property type="entry name" value="PEPTIDASE_C39"/>
    <property type="match status" value="1"/>
</dbReference>
<dbReference type="CDD" id="cd00038">
    <property type="entry name" value="CAP_ED"/>
    <property type="match status" value="2"/>
</dbReference>
<evidence type="ECO:0000259" key="11">
    <source>
        <dbReference type="PROSITE" id="PS50929"/>
    </source>
</evidence>